<proteinExistence type="predicted"/>
<dbReference type="Proteomes" id="UP000609879">
    <property type="component" value="Unassembled WGS sequence"/>
</dbReference>
<evidence type="ECO:0000313" key="1">
    <source>
        <dbReference type="EMBL" id="GID75409.1"/>
    </source>
</evidence>
<reference evidence="1 2" key="1">
    <citation type="submission" date="2021-01" db="EMBL/GenBank/DDBJ databases">
        <title>Whole genome shotgun sequence of Actinoplanes deccanensis NBRC 13994.</title>
        <authorList>
            <person name="Komaki H."/>
            <person name="Tamura T."/>
        </authorList>
    </citation>
    <scope>NUCLEOTIDE SEQUENCE [LARGE SCALE GENOMIC DNA]</scope>
    <source>
        <strain evidence="1 2">NBRC 13994</strain>
    </source>
</reference>
<keyword evidence="2" id="KW-1185">Reference proteome</keyword>
<evidence type="ECO:0000313" key="2">
    <source>
        <dbReference type="Proteomes" id="UP000609879"/>
    </source>
</evidence>
<comment type="caution">
    <text evidence="1">The sequence shown here is derived from an EMBL/GenBank/DDBJ whole genome shotgun (WGS) entry which is preliminary data.</text>
</comment>
<dbReference type="RefSeq" id="WP_203765722.1">
    <property type="nucleotide sequence ID" value="NZ_BAAABO010000019.1"/>
</dbReference>
<protein>
    <submittedName>
        <fullName evidence="1">Uncharacterized protein</fullName>
    </submittedName>
</protein>
<organism evidence="1 2">
    <name type="scientific">Paractinoplanes deccanensis</name>
    <dbReference type="NCBI Taxonomy" id="113561"/>
    <lineage>
        <taxon>Bacteria</taxon>
        <taxon>Bacillati</taxon>
        <taxon>Actinomycetota</taxon>
        <taxon>Actinomycetes</taxon>
        <taxon>Micromonosporales</taxon>
        <taxon>Micromonosporaceae</taxon>
        <taxon>Paractinoplanes</taxon>
    </lineage>
</organism>
<gene>
    <name evidence="1" type="ORF">Ade02nite_40500</name>
</gene>
<name>A0ABQ3Y5Z1_9ACTN</name>
<dbReference type="EMBL" id="BOMI01000077">
    <property type="protein sequence ID" value="GID75409.1"/>
    <property type="molecule type" value="Genomic_DNA"/>
</dbReference>
<sequence>MLTLFEGDDWDKEARCHAWLEGEINRIVPLSTHSLTFDVHSWASTPNVRHLGRWLNAALEQLQQDPDALQRDETGTPEKHYVGRGAEITFQFHPLPRHFQPTGQEPSVIGGPAMGGMVDSAVRLRSRLDAKAGKYDLDGRPFALVIGVRDSWCTIDEVHEALVGSSAVVIANGQGVRLGDGFYGIGRNNPAGKRKQVSSVFSIHEWFPGGPYLPRTTRFDNPFATHPFPNGALPFQGHWGVKERGEKQVLADWLNQPTAMIAA</sequence>
<accession>A0ABQ3Y5Z1</accession>